<name>A0A915Q4D6_9BILA</name>
<dbReference type="PANTHER" id="PTHR12027">
    <property type="entry name" value="WNT RELATED"/>
    <property type="match status" value="1"/>
</dbReference>
<evidence type="ECO:0000256" key="1">
    <source>
        <dbReference type="ARBA" id="ARBA00004498"/>
    </source>
</evidence>
<dbReference type="Proteomes" id="UP000887581">
    <property type="component" value="Unplaced"/>
</dbReference>
<dbReference type="InterPro" id="IPR043158">
    <property type="entry name" value="Wnt_C"/>
</dbReference>
<dbReference type="GO" id="GO:0045165">
    <property type="term" value="P:cell fate commitment"/>
    <property type="evidence" value="ECO:0007669"/>
    <property type="project" value="TreeGrafter"/>
</dbReference>
<evidence type="ECO:0000256" key="3">
    <source>
        <dbReference type="ARBA" id="ARBA00022473"/>
    </source>
</evidence>
<evidence type="ECO:0000313" key="10">
    <source>
        <dbReference type="Proteomes" id="UP000887581"/>
    </source>
</evidence>
<evidence type="ECO:0000256" key="9">
    <source>
        <dbReference type="RuleBase" id="RU003500"/>
    </source>
</evidence>
<keyword evidence="6 9" id="KW-0879">Wnt signaling pathway</keyword>
<dbReference type="PANTHER" id="PTHR12027:SF102">
    <property type="entry name" value="PROTEIN WNT"/>
    <property type="match status" value="1"/>
</dbReference>
<evidence type="ECO:0000256" key="8">
    <source>
        <dbReference type="ARBA" id="ARBA00023288"/>
    </source>
</evidence>
<dbReference type="PRINTS" id="PR01349">
    <property type="entry name" value="WNTPROTEIN"/>
</dbReference>
<accession>A0A915Q4D6</accession>
<dbReference type="GO" id="GO:0005125">
    <property type="term" value="F:cytokine activity"/>
    <property type="evidence" value="ECO:0007669"/>
    <property type="project" value="TreeGrafter"/>
</dbReference>
<proteinExistence type="inferred from homology"/>
<sequence>MQIYSPHLSLAKQLHSHCVNPRPVSLSITMTPRSLHTITNTWTEPKHCPKNQNLRKNYGLVAYQARMCRRISDLMPVIIRASQTTVATCQKVFADRRWNCSSVLRAPRYKSDLTKLKIFSGTKEQAFVYALSSAALTHHVAKACVSGDLPYCPCGLNSPTASADASYKWKGCSDNVLYGQRVSREWADASWRKKWRLGNLTAASRRDHRDNMHCLLCSQSTGYDAGSFLQELLDDWAYINIEFSERKSVADLPPRARMNEHNNEVGRQVTQESLYRKCKCHGVSSSCNVRTCWNTLPDVHEIALKLRERYAEASSLPELLAQSGYADKAMRGELSKQHLVMKTFSDQDLLKQVYLRNSPDYCVEDSRTGSYGTMMRECNVTSSAANGCSSLCCGRGYHTRQMFVEEQCQCKYVHCCYVKCKTCKYLVDKHYCK</sequence>
<dbReference type="Gene3D" id="3.30.2460.20">
    <property type="match status" value="1"/>
</dbReference>
<dbReference type="InterPro" id="IPR005817">
    <property type="entry name" value="Wnt"/>
</dbReference>
<keyword evidence="10" id="KW-1185">Reference proteome</keyword>
<keyword evidence="7" id="KW-1015">Disulfide bond</keyword>
<keyword evidence="5" id="KW-0272">Extracellular matrix</keyword>
<dbReference type="SMART" id="SM00097">
    <property type="entry name" value="WNT1"/>
    <property type="match status" value="1"/>
</dbReference>
<dbReference type="GO" id="GO:0005615">
    <property type="term" value="C:extracellular space"/>
    <property type="evidence" value="ECO:0007669"/>
    <property type="project" value="TreeGrafter"/>
</dbReference>
<evidence type="ECO:0000256" key="4">
    <source>
        <dbReference type="ARBA" id="ARBA00022525"/>
    </source>
</evidence>
<keyword evidence="4" id="KW-0964">Secreted</keyword>
<comment type="similarity">
    <text evidence="2 9">Belongs to the Wnt family.</text>
</comment>
<keyword evidence="3 9" id="KW-0217">Developmental protein</keyword>
<dbReference type="FunFam" id="3.30.2460.20:FF:000001">
    <property type="entry name" value="Wnt homolog"/>
    <property type="match status" value="1"/>
</dbReference>
<dbReference type="GO" id="GO:0030182">
    <property type="term" value="P:neuron differentiation"/>
    <property type="evidence" value="ECO:0007669"/>
    <property type="project" value="TreeGrafter"/>
</dbReference>
<dbReference type="WBParaSite" id="sdigi.contig72.g3624.t1">
    <property type="protein sequence ID" value="sdigi.contig72.g3624.t1"/>
    <property type="gene ID" value="sdigi.contig72.g3624"/>
</dbReference>
<keyword evidence="8" id="KW-0449">Lipoprotein</keyword>
<dbReference type="GO" id="GO:0000902">
    <property type="term" value="P:cell morphogenesis"/>
    <property type="evidence" value="ECO:0007669"/>
    <property type="project" value="UniProtKB-ARBA"/>
</dbReference>
<evidence type="ECO:0000256" key="5">
    <source>
        <dbReference type="ARBA" id="ARBA00022530"/>
    </source>
</evidence>
<protein>
    <recommendedName>
        <fullName evidence="9">Protein Wnt</fullName>
    </recommendedName>
</protein>
<dbReference type="CDD" id="cd19343">
    <property type="entry name" value="Wnt_Wnt11"/>
    <property type="match status" value="1"/>
</dbReference>
<comment type="function">
    <text evidence="9">Ligand for members of the frizzled family of seven transmembrane receptors.</text>
</comment>
<evidence type="ECO:0000313" key="11">
    <source>
        <dbReference type="WBParaSite" id="sdigi.contig72.g3624.t1"/>
    </source>
</evidence>
<organism evidence="10 11">
    <name type="scientific">Setaria digitata</name>
    <dbReference type="NCBI Taxonomy" id="48799"/>
    <lineage>
        <taxon>Eukaryota</taxon>
        <taxon>Metazoa</taxon>
        <taxon>Ecdysozoa</taxon>
        <taxon>Nematoda</taxon>
        <taxon>Chromadorea</taxon>
        <taxon>Rhabditida</taxon>
        <taxon>Spirurina</taxon>
        <taxon>Spiruromorpha</taxon>
        <taxon>Filarioidea</taxon>
        <taxon>Setariidae</taxon>
        <taxon>Setaria</taxon>
    </lineage>
</organism>
<dbReference type="GO" id="GO:0060070">
    <property type="term" value="P:canonical Wnt signaling pathway"/>
    <property type="evidence" value="ECO:0007669"/>
    <property type="project" value="TreeGrafter"/>
</dbReference>
<evidence type="ECO:0000256" key="7">
    <source>
        <dbReference type="ARBA" id="ARBA00023157"/>
    </source>
</evidence>
<reference evidence="11" key="1">
    <citation type="submission" date="2022-11" db="UniProtKB">
        <authorList>
            <consortium name="WormBaseParasite"/>
        </authorList>
    </citation>
    <scope>IDENTIFICATION</scope>
</reference>
<evidence type="ECO:0000256" key="2">
    <source>
        <dbReference type="ARBA" id="ARBA00005683"/>
    </source>
</evidence>
<evidence type="ECO:0000256" key="6">
    <source>
        <dbReference type="ARBA" id="ARBA00022687"/>
    </source>
</evidence>
<dbReference type="AlphaFoldDB" id="A0A915Q4D6"/>
<dbReference type="GO" id="GO:0005109">
    <property type="term" value="F:frizzled binding"/>
    <property type="evidence" value="ECO:0007669"/>
    <property type="project" value="TreeGrafter"/>
</dbReference>
<dbReference type="Pfam" id="PF00110">
    <property type="entry name" value="wnt"/>
    <property type="match status" value="2"/>
</dbReference>
<comment type="subcellular location">
    <subcellularLocation>
        <location evidence="1 9">Secreted</location>
        <location evidence="1 9">Extracellular space</location>
        <location evidence="1 9">Extracellular matrix</location>
    </subcellularLocation>
</comment>